<evidence type="ECO:0000256" key="2">
    <source>
        <dbReference type="ARBA" id="ARBA00023125"/>
    </source>
</evidence>
<evidence type="ECO:0000256" key="5">
    <source>
        <dbReference type="SAM" id="MobiDB-lite"/>
    </source>
</evidence>
<feature type="domain" description="NAC" evidence="6">
    <location>
        <begin position="58"/>
        <end position="211"/>
    </location>
</feature>
<gene>
    <name evidence="7" type="ORF">V5N11_004234</name>
</gene>
<dbReference type="PANTHER" id="PTHR31079">
    <property type="entry name" value="NAC DOMAIN-CONTAINING PROTEIN 73"/>
    <property type="match status" value="1"/>
</dbReference>
<dbReference type="SUPFAM" id="SSF101941">
    <property type="entry name" value="NAC domain"/>
    <property type="match status" value="1"/>
</dbReference>
<dbReference type="Pfam" id="PF02365">
    <property type="entry name" value="NAM"/>
    <property type="match status" value="1"/>
</dbReference>
<evidence type="ECO:0000256" key="1">
    <source>
        <dbReference type="ARBA" id="ARBA00023015"/>
    </source>
</evidence>
<organism evidence="7 8">
    <name type="scientific">Cardamine amara subsp. amara</name>
    <dbReference type="NCBI Taxonomy" id="228776"/>
    <lineage>
        <taxon>Eukaryota</taxon>
        <taxon>Viridiplantae</taxon>
        <taxon>Streptophyta</taxon>
        <taxon>Embryophyta</taxon>
        <taxon>Tracheophyta</taxon>
        <taxon>Spermatophyta</taxon>
        <taxon>Magnoliopsida</taxon>
        <taxon>eudicotyledons</taxon>
        <taxon>Gunneridae</taxon>
        <taxon>Pentapetalae</taxon>
        <taxon>rosids</taxon>
        <taxon>malvids</taxon>
        <taxon>Brassicales</taxon>
        <taxon>Brassicaceae</taxon>
        <taxon>Cardamineae</taxon>
        <taxon>Cardamine</taxon>
    </lineage>
</organism>
<evidence type="ECO:0000256" key="3">
    <source>
        <dbReference type="ARBA" id="ARBA00023163"/>
    </source>
</evidence>
<evidence type="ECO:0000259" key="6">
    <source>
        <dbReference type="PROSITE" id="PS51005"/>
    </source>
</evidence>
<evidence type="ECO:0000313" key="7">
    <source>
        <dbReference type="EMBL" id="KAL1198419.1"/>
    </source>
</evidence>
<keyword evidence="3" id="KW-0804">Transcription</keyword>
<dbReference type="Proteomes" id="UP001558713">
    <property type="component" value="Unassembled WGS sequence"/>
</dbReference>
<dbReference type="PROSITE" id="PS51005">
    <property type="entry name" value="NAC"/>
    <property type="match status" value="1"/>
</dbReference>
<dbReference type="InterPro" id="IPR003441">
    <property type="entry name" value="NAC-dom"/>
</dbReference>
<name>A0ABD1A3T0_CARAN</name>
<reference evidence="7 8" key="1">
    <citation type="submission" date="2024-04" db="EMBL/GenBank/DDBJ databases">
        <title>Genome assembly C_amara_ONT_v2.</title>
        <authorList>
            <person name="Yant L."/>
            <person name="Moore C."/>
            <person name="Slenker M."/>
        </authorList>
    </citation>
    <scope>NUCLEOTIDE SEQUENCE [LARGE SCALE GENOMIC DNA]</scope>
    <source>
        <tissue evidence="7">Leaf</tissue>
    </source>
</reference>
<keyword evidence="4" id="KW-0539">Nucleus</keyword>
<dbReference type="AlphaFoldDB" id="A0ABD1A3T0"/>
<protein>
    <submittedName>
        <fullName evidence="7">SUPPRESSOR OF GAMMA RESPONSE 1</fullName>
    </submittedName>
</protein>
<dbReference type="InterPro" id="IPR036093">
    <property type="entry name" value="NAC_dom_sf"/>
</dbReference>
<comment type="caution">
    <text evidence="7">The sequence shown here is derived from an EMBL/GenBank/DDBJ whole genome shotgun (WGS) entry which is preliminary data.</text>
</comment>
<evidence type="ECO:0000256" key="4">
    <source>
        <dbReference type="ARBA" id="ARBA00023242"/>
    </source>
</evidence>
<keyword evidence="8" id="KW-1185">Reference proteome</keyword>
<dbReference type="EMBL" id="JBANAX010000667">
    <property type="protein sequence ID" value="KAL1198419.1"/>
    <property type="molecule type" value="Genomic_DNA"/>
</dbReference>
<dbReference type="InterPro" id="IPR044799">
    <property type="entry name" value="SOG1-like"/>
</dbReference>
<dbReference type="GO" id="GO:0003677">
    <property type="term" value="F:DNA binding"/>
    <property type="evidence" value="ECO:0007669"/>
    <property type="project" value="UniProtKB-KW"/>
</dbReference>
<keyword evidence="2" id="KW-0238">DNA-binding</keyword>
<dbReference type="Gene3D" id="2.170.150.80">
    <property type="entry name" value="NAC domain"/>
    <property type="match status" value="1"/>
</dbReference>
<evidence type="ECO:0000313" key="8">
    <source>
        <dbReference type="Proteomes" id="UP001558713"/>
    </source>
</evidence>
<feature type="compositionally biased region" description="Basic and acidic residues" evidence="5">
    <location>
        <begin position="312"/>
        <end position="333"/>
    </location>
</feature>
<accession>A0ABD1A3T0</accession>
<dbReference type="FunFam" id="2.170.150.80:FF:000009">
    <property type="entry name" value="NAC domain-containing protein 8"/>
    <property type="match status" value="1"/>
</dbReference>
<dbReference type="PANTHER" id="PTHR31079:SF9">
    <property type="entry name" value="SUPPRESSOR OF GAMMA RESPONSE 1"/>
    <property type="match status" value="1"/>
</dbReference>
<keyword evidence="1" id="KW-0805">Transcription regulation</keyword>
<sequence length="447" mass="50323">MAGRAWLIDSNRFATKIMSASGSSDPRQVVWKSNPTKHCPNCDHVIDNSDVVDDWPGLPRGVKFDPSDPEIIWHLLAKSGLSGLSPHPFINEFIPTVSQDDGICYTHPKNLPGVKHDGSVSHFFHKAIKAYSTGTRKRRKIHDDDLGDVRWHKTGRTKPVVLDGVQRGCKKIMVLYGGKAVKTNWVMHQYHLGIEEDEKEGDYVVSKIFYQQPVVKQGDKPEQEVSEDIFAAMTPKADPVTPKLVTPEPRHTVRLSSDSHLANDYVTAREVSPHDYLTAQEVALAETTEAMYMEEEVQGIEATYVDEHEPQIGIETRETEMIDDKEEKEKDENQAEEDPTWLDSGSQFVLDSQQLVEALSLCDDLLLMGSQDREENTNNGGSKNKQPCFADYAHLGTEDFKRDLEECQKIVLDPSNIELDTPPEFRLSQLEFGSQESFLAWGTGKTD</sequence>
<feature type="region of interest" description="Disordered" evidence="5">
    <location>
        <begin position="312"/>
        <end position="344"/>
    </location>
</feature>
<proteinExistence type="predicted"/>